<evidence type="ECO:0000313" key="3">
    <source>
        <dbReference type="Proteomes" id="UP000239698"/>
    </source>
</evidence>
<evidence type="ECO:0000256" key="1">
    <source>
        <dbReference type="SAM" id="MobiDB-lite"/>
    </source>
</evidence>
<proteinExistence type="predicted"/>
<dbReference type="EMBL" id="PSVT01000018">
    <property type="protein sequence ID" value="PPH76205.1"/>
    <property type="molecule type" value="Genomic_DNA"/>
</dbReference>
<feature type="region of interest" description="Disordered" evidence="1">
    <location>
        <begin position="27"/>
        <end position="75"/>
    </location>
</feature>
<gene>
    <name evidence="2" type="ORF">C5C40_09430</name>
</gene>
<feature type="compositionally biased region" description="Polar residues" evidence="1">
    <location>
        <begin position="57"/>
        <end position="75"/>
    </location>
</feature>
<comment type="caution">
    <text evidence="2">The sequence shown here is derived from an EMBL/GenBank/DDBJ whole genome shotgun (WGS) entry which is preliminary data.</text>
</comment>
<evidence type="ECO:0000313" key="2">
    <source>
        <dbReference type="EMBL" id="PPH76205.1"/>
    </source>
</evidence>
<keyword evidence="3" id="KW-1185">Reference proteome</keyword>
<organism evidence="2 3">
    <name type="scientific">Rathayibacter rathayi</name>
    <name type="common">Corynebacterium rathayi</name>
    <dbReference type="NCBI Taxonomy" id="33887"/>
    <lineage>
        <taxon>Bacteria</taxon>
        <taxon>Bacillati</taxon>
        <taxon>Actinomycetota</taxon>
        <taxon>Actinomycetes</taxon>
        <taxon>Micrococcales</taxon>
        <taxon>Microbacteriaceae</taxon>
        <taxon>Rathayibacter</taxon>
    </lineage>
</organism>
<accession>A0ABX5ACF5</accession>
<dbReference type="Proteomes" id="UP000239698">
    <property type="component" value="Unassembled WGS sequence"/>
</dbReference>
<sequence length="75" mass="8131">MTELLPIGGQMSKDTERAIEHARSIQEKMTKRLNGRRTVNRSASTGRFVSNAAAARNPTSSVTDRSGQTSVRKAG</sequence>
<protein>
    <submittedName>
        <fullName evidence="2">Uncharacterized protein</fullName>
    </submittedName>
</protein>
<reference evidence="2 3" key="1">
    <citation type="submission" date="2018-02" db="EMBL/GenBank/DDBJ databases">
        <title>Bacteriophage NCPPB3778 and a type I-E CRISPR drive the evolution of the US Biological Select Agent, Rathayibacter toxicus.</title>
        <authorList>
            <person name="Davis E.W.II."/>
            <person name="Tabima J.F."/>
            <person name="Weisberg A.J."/>
            <person name="Lopes L.D."/>
            <person name="Wiseman M.S."/>
            <person name="Wiseman M.S."/>
            <person name="Pupko T."/>
            <person name="Belcher M.S."/>
            <person name="Sechler A.J."/>
            <person name="Tancos M.A."/>
            <person name="Schroeder B.K."/>
            <person name="Murray T.D."/>
            <person name="Luster D.G."/>
            <person name="Schneider W.L."/>
            <person name="Rogers E."/>
            <person name="Andreote F.D."/>
            <person name="Grunwald N.J."/>
            <person name="Putnam M.L."/>
            <person name="Chang J.H."/>
        </authorList>
    </citation>
    <scope>NUCLEOTIDE SEQUENCE [LARGE SCALE GENOMIC DNA]</scope>
    <source>
        <strain evidence="2 3">AY1D6</strain>
    </source>
</reference>
<name>A0ABX5ACF5_RATRA</name>